<keyword evidence="4 6" id="KW-0472">Membrane</keyword>
<dbReference type="PROSITE" id="PS01006">
    <property type="entry name" value="FORMATE_NITRITE_TP_2"/>
    <property type="match status" value="1"/>
</dbReference>
<evidence type="ECO:0000313" key="7">
    <source>
        <dbReference type="EMBL" id="RHJ88185.1"/>
    </source>
</evidence>
<dbReference type="RefSeq" id="WP_067541802.1">
    <property type="nucleotide sequence ID" value="NZ_AP025567.1"/>
</dbReference>
<proteinExistence type="inferred from homology"/>
<dbReference type="EMBL" id="QRMS01000002">
    <property type="protein sequence ID" value="RHJ88185.1"/>
    <property type="molecule type" value="Genomic_DNA"/>
</dbReference>
<feature type="transmembrane region" description="Helical" evidence="6">
    <location>
        <begin position="65"/>
        <end position="86"/>
    </location>
</feature>
<protein>
    <submittedName>
        <fullName evidence="7">Formate/nitrite transporter family protein</fullName>
    </submittedName>
</protein>
<evidence type="ECO:0000256" key="1">
    <source>
        <dbReference type="ARBA" id="ARBA00004141"/>
    </source>
</evidence>
<comment type="subcellular location">
    <subcellularLocation>
        <location evidence="1">Membrane</location>
        <topology evidence="1">Multi-pass membrane protein</topology>
    </subcellularLocation>
</comment>
<comment type="similarity">
    <text evidence="5">Belongs to the FNT transporter (TC 1.A.16) family.</text>
</comment>
<reference evidence="7 8" key="1">
    <citation type="submission" date="2018-08" db="EMBL/GenBank/DDBJ databases">
        <title>A genome reference for cultivated species of the human gut microbiota.</title>
        <authorList>
            <person name="Zou Y."/>
            <person name="Xue W."/>
            <person name="Luo G."/>
        </authorList>
    </citation>
    <scope>NUCLEOTIDE SEQUENCE [LARGE SCALE GENOMIC DNA]</scope>
    <source>
        <strain evidence="7 8">AM07-24</strain>
    </source>
</reference>
<keyword evidence="8" id="KW-1185">Reference proteome</keyword>
<dbReference type="GO" id="GO:0005886">
    <property type="term" value="C:plasma membrane"/>
    <property type="evidence" value="ECO:0007669"/>
    <property type="project" value="TreeGrafter"/>
</dbReference>
<gene>
    <name evidence="7" type="ORF">DW099_07145</name>
</gene>
<dbReference type="Pfam" id="PF01226">
    <property type="entry name" value="Form_Nir_trans"/>
    <property type="match status" value="1"/>
</dbReference>
<dbReference type="InterPro" id="IPR000292">
    <property type="entry name" value="For/NO2_transpt"/>
</dbReference>
<keyword evidence="3 6" id="KW-1133">Transmembrane helix</keyword>
<dbReference type="Gene3D" id="1.20.1080.10">
    <property type="entry name" value="Glycerol uptake facilitator protein"/>
    <property type="match status" value="1"/>
</dbReference>
<feature type="transmembrane region" description="Helical" evidence="6">
    <location>
        <begin position="185"/>
        <end position="203"/>
    </location>
</feature>
<feature type="transmembrane region" description="Helical" evidence="6">
    <location>
        <begin position="107"/>
        <end position="129"/>
    </location>
</feature>
<dbReference type="AlphaFoldDB" id="A0A415E3S5"/>
<dbReference type="PANTHER" id="PTHR30520">
    <property type="entry name" value="FORMATE TRANSPORTER-RELATED"/>
    <property type="match status" value="1"/>
</dbReference>
<dbReference type="STRING" id="1776384.GCA_900086585_03767"/>
<evidence type="ECO:0000313" key="8">
    <source>
        <dbReference type="Proteomes" id="UP000284841"/>
    </source>
</evidence>
<feature type="transmembrane region" description="Helical" evidence="6">
    <location>
        <begin position="28"/>
        <end position="53"/>
    </location>
</feature>
<name>A0A415E3S5_9FIRM</name>
<feature type="transmembrane region" description="Helical" evidence="6">
    <location>
        <begin position="237"/>
        <end position="259"/>
    </location>
</feature>
<dbReference type="InterPro" id="IPR024002">
    <property type="entry name" value="For/NO2_transpt_CS"/>
</dbReference>
<dbReference type="GO" id="GO:0015499">
    <property type="term" value="F:formate transmembrane transporter activity"/>
    <property type="evidence" value="ECO:0007669"/>
    <property type="project" value="TreeGrafter"/>
</dbReference>
<organism evidence="7 8">
    <name type="scientific">Emergencia timonensis</name>
    <dbReference type="NCBI Taxonomy" id="1776384"/>
    <lineage>
        <taxon>Bacteria</taxon>
        <taxon>Bacillati</taxon>
        <taxon>Bacillota</taxon>
        <taxon>Clostridia</taxon>
        <taxon>Peptostreptococcales</taxon>
        <taxon>Anaerovoracaceae</taxon>
        <taxon>Emergencia</taxon>
    </lineage>
</organism>
<evidence type="ECO:0000256" key="3">
    <source>
        <dbReference type="ARBA" id="ARBA00022989"/>
    </source>
</evidence>
<evidence type="ECO:0000256" key="4">
    <source>
        <dbReference type="ARBA" id="ARBA00023136"/>
    </source>
</evidence>
<keyword evidence="2 6" id="KW-0812">Transmembrane</keyword>
<accession>A0A415E3S5</accession>
<evidence type="ECO:0000256" key="5">
    <source>
        <dbReference type="ARBA" id="ARBA00049660"/>
    </source>
</evidence>
<dbReference type="GeneID" id="83006055"/>
<evidence type="ECO:0000256" key="6">
    <source>
        <dbReference type="SAM" id="Phobius"/>
    </source>
</evidence>
<feature type="transmembrane region" description="Helical" evidence="6">
    <location>
        <begin position="160"/>
        <end position="178"/>
    </location>
</feature>
<comment type="caution">
    <text evidence="7">The sequence shown here is derived from an EMBL/GenBank/DDBJ whole genome shotgun (WGS) entry which is preliminary data.</text>
</comment>
<sequence>MQQLKPAEILEVTIQSGVNRAAYSFRQLIMLGFLAGAFISLAGAGANMAGFYFLADPATSGIGRMISGIIFPSGLIMVFLAGGELFTGNNMMIAAVLDKKISISSMLRNWLVVYLANLISSMIIAWLIVYSGMLNAGDGLLNEVTVGIAVSKVSLSFGQAFVRAIFCNFLVCLAVWIANGADSTIGKIFGIFFPILLFVTAGFEHSVANMFSIPIGIFADSGATAGLTWTAFLVNNLLPVTLGNIAGGGFFVTGTYYLAYKRYEKA</sequence>
<dbReference type="PANTHER" id="PTHR30520:SF6">
    <property type="entry name" value="FORMATE_NITRATE FAMILY TRANSPORTER (EUROFUNG)"/>
    <property type="match status" value="1"/>
</dbReference>
<dbReference type="InterPro" id="IPR023271">
    <property type="entry name" value="Aquaporin-like"/>
</dbReference>
<dbReference type="OrthoDB" id="9786493at2"/>
<dbReference type="Proteomes" id="UP000284841">
    <property type="component" value="Unassembled WGS sequence"/>
</dbReference>
<evidence type="ECO:0000256" key="2">
    <source>
        <dbReference type="ARBA" id="ARBA00022692"/>
    </source>
</evidence>